<dbReference type="EMBL" id="MUJZ01052271">
    <property type="protein sequence ID" value="OTF73294.1"/>
    <property type="molecule type" value="Genomic_DNA"/>
</dbReference>
<dbReference type="InterPro" id="IPR050173">
    <property type="entry name" value="ABC_transporter_C-like"/>
</dbReference>
<organism evidence="7 8">
    <name type="scientific">Euroglyphus maynei</name>
    <name type="common">Mayne's house dust mite</name>
    <dbReference type="NCBI Taxonomy" id="6958"/>
    <lineage>
        <taxon>Eukaryota</taxon>
        <taxon>Metazoa</taxon>
        <taxon>Ecdysozoa</taxon>
        <taxon>Arthropoda</taxon>
        <taxon>Chelicerata</taxon>
        <taxon>Arachnida</taxon>
        <taxon>Acari</taxon>
        <taxon>Acariformes</taxon>
        <taxon>Sarcoptiformes</taxon>
        <taxon>Astigmata</taxon>
        <taxon>Psoroptidia</taxon>
        <taxon>Analgoidea</taxon>
        <taxon>Pyroglyphidae</taxon>
        <taxon>Pyroglyphinae</taxon>
        <taxon>Euroglyphus</taxon>
    </lineage>
</organism>
<feature type="signal peptide" evidence="5">
    <location>
        <begin position="1"/>
        <end position="22"/>
    </location>
</feature>
<dbReference type="InterPro" id="IPR017871">
    <property type="entry name" value="ABC_transporter-like_CS"/>
</dbReference>
<sequence>MALFNTLRLTITFFFPTTIGQASELLVSCNRIENFLLLKEMECLEDNNNDDEKFKKENIHTKTEKCCKEEDKISNKNLVNNLSTTNEPKLIINNIVAKWSKELMQPTLRNISARLKSGDLLAVIGPVGSGKSSFLMSILRELPLESGKIELEGSISYASQDPWSFNESVRNNILFGMPYDQKHYDQVIKVCALERDLTLMPFGDRTLVGEKGVSLSGGQKARINLARAIYRNSDICLLDDPLSAVDT</sequence>
<comment type="caution">
    <text evidence="7">The sequence shown here is derived from an EMBL/GenBank/DDBJ whole genome shotgun (WGS) entry which is preliminary data.</text>
</comment>
<dbReference type="PROSITE" id="PS50893">
    <property type="entry name" value="ABC_TRANSPORTER_2"/>
    <property type="match status" value="1"/>
</dbReference>
<evidence type="ECO:0000259" key="6">
    <source>
        <dbReference type="PROSITE" id="PS50893"/>
    </source>
</evidence>
<dbReference type="InterPro" id="IPR027417">
    <property type="entry name" value="P-loop_NTPase"/>
</dbReference>
<evidence type="ECO:0000256" key="3">
    <source>
        <dbReference type="ARBA" id="ARBA00022741"/>
    </source>
</evidence>
<dbReference type="Gene3D" id="3.40.50.300">
    <property type="entry name" value="P-loop containing nucleotide triphosphate hydrolases"/>
    <property type="match status" value="1"/>
</dbReference>
<dbReference type="Pfam" id="PF00005">
    <property type="entry name" value="ABC_tran"/>
    <property type="match status" value="1"/>
</dbReference>
<evidence type="ECO:0000313" key="8">
    <source>
        <dbReference type="Proteomes" id="UP000194236"/>
    </source>
</evidence>
<feature type="chain" id="PRO_5012508584" description="ABC transporter domain-containing protein" evidence="5">
    <location>
        <begin position="23"/>
        <end position="247"/>
    </location>
</feature>
<protein>
    <recommendedName>
        <fullName evidence="6">ABC transporter domain-containing protein</fullName>
    </recommendedName>
</protein>
<keyword evidence="4" id="KW-0067">ATP-binding</keyword>
<dbReference type="PROSITE" id="PS00211">
    <property type="entry name" value="ABC_TRANSPORTER_1"/>
    <property type="match status" value="1"/>
</dbReference>
<dbReference type="OrthoDB" id="10065830at2759"/>
<evidence type="ECO:0000256" key="5">
    <source>
        <dbReference type="SAM" id="SignalP"/>
    </source>
</evidence>
<dbReference type="SUPFAM" id="SSF52540">
    <property type="entry name" value="P-loop containing nucleoside triphosphate hydrolases"/>
    <property type="match status" value="1"/>
</dbReference>
<evidence type="ECO:0000313" key="7">
    <source>
        <dbReference type="EMBL" id="OTF73294.1"/>
    </source>
</evidence>
<evidence type="ECO:0000256" key="1">
    <source>
        <dbReference type="ARBA" id="ARBA00004141"/>
    </source>
</evidence>
<dbReference type="PANTHER" id="PTHR24223">
    <property type="entry name" value="ATP-BINDING CASSETTE SUB-FAMILY C"/>
    <property type="match status" value="1"/>
</dbReference>
<dbReference type="PANTHER" id="PTHR24223:SF456">
    <property type="entry name" value="MULTIDRUG RESISTANCE-ASSOCIATED PROTEIN LETHAL(2)03659"/>
    <property type="match status" value="1"/>
</dbReference>
<feature type="domain" description="ABC transporter" evidence="6">
    <location>
        <begin position="90"/>
        <end position="247"/>
    </location>
</feature>
<keyword evidence="3" id="KW-0547">Nucleotide-binding</keyword>
<dbReference type="GO" id="GO:0016887">
    <property type="term" value="F:ATP hydrolysis activity"/>
    <property type="evidence" value="ECO:0007669"/>
    <property type="project" value="InterPro"/>
</dbReference>
<dbReference type="GO" id="GO:0005524">
    <property type="term" value="F:ATP binding"/>
    <property type="evidence" value="ECO:0007669"/>
    <property type="project" value="UniProtKB-KW"/>
</dbReference>
<evidence type="ECO:0000256" key="4">
    <source>
        <dbReference type="ARBA" id="ARBA00022840"/>
    </source>
</evidence>
<proteinExistence type="inferred from homology"/>
<keyword evidence="5" id="KW-0732">Signal</keyword>
<dbReference type="InterPro" id="IPR003439">
    <property type="entry name" value="ABC_transporter-like_ATP-bd"/>
</dbReference>
<comment type="subcellular location">
    <subcellularLocation>
        <location evidence="1">Membrane</location>
        <topology evidence="1">Multi-pass membrane protein</topology>
    </subcellularLocation>
</comment>
<accession>A0A1Y3AZS8</accession>
<evidence type="ECO:0000256" key="2">
    <source>
        <dbReference type="ARBA" id="ARBA00009726"/>
    </source>
</evidence>
<dbReference type="AlphaFoldDB" id="A0A1Y3AZS8"/>
<dbReference type="Proteomes" id="UP000194236">
    <property type="component" value="Unassembled WGS sequence"/>
</dbReference>
<reference evidence="7 8" key="1">
    <citation type="submission" date="2017-03" db="EMBL/GenBank/DDBJ databases">
        <title>Genome Survey of Euroglyphus maynei.</title>
        <authorList>
            <person name="Arlian L.G."/>
            <person name="Morgan M.S."/>
            <person name="Rider S.D."/>
        </authorList>
    </citation>
    <scope>NUCLEOTIDE SEQUENCE [LARGE SCALE GENOMIC DNA]</scope>
    <source>
        <strain evidence="7">Arlian Lab</strain>
        <tissue evidence="7">Whole body</tissue>
    </source>
</reference>
<feature type="non-terminal residue" evidence="7">
    <location>
        <position position="247"/>
    </location>
</feature>
<gene>
    <name evidence="7" type="ORF">BLA29_009595</name>
</gene>
<comment type="similarity">
    <text evidence="2">Belongs to the ABC transporter superfamily. ABCC family. Conjugate transporter (TC 3.A.1.208) subfamily.</text>
</comment>
<dbReference type="GO" id="GO:0016020">
    <property type="term" value="C:membrane"/>
    <property type="evidence" value="ECO:0007669"/>
    <property type="project" value="UniProtKB-SubCell"/>
</dbReference>
<dbReference type="CDD" id="cd03250">
    <property type="entry name" value="ABCC_MRP_domain1"/>
    <property type="match status" value="1"/>
</dbReference>
<name>A0A1Y3AZS8_EURMA</name>
<keyword evidence="8" id="KW-1185">Reference proteome</keyword>
<dbReference type="GO" id="GO:0042626">
    <property type="term" value="F:ATPase-coupled transmembrane transporter activity"/>
    <property type="evidence" value="ECO:0007669"/>
    <property type="project" value="TreeGrafter"/>
</dbReference>